<comment type="caution">
    <text evidence="2">The sequence shown here is derived from an EMBL/GenBank/DDBJ whole genome shotgun (WGS) entry which is preliminary data.</text>
</comment>
<protein>
    <submittedName>
        <fullName evidence="2">Uncharacterized protein</fullName>
    </submittedName>
</protein>
<accession>A0A162IEQ4</accession>
<evidence type="ECO:0000313" key="2">
    <source>
        <dbReference type="EMBL" id="KZZ88022.1"/>
    </source>
</evidence>
<evidence type="ECO:0000313" key="3">
    <source>
        <dbReference type="Proteomes" id="UP000242877"/>
    </source>
</evidence>
<gene>
    <name evidence="2" type="ORF">AAP_05288</name>
</gene>
<dbReference type="OrthoDB" id="5403747at2759"/>
<feature type="compositionally biased region" description="Basic and acidic residues" evidence="1">
    <location>
        <begin position="119"/>
        <end position="129"/>
    </location>
</feature>
<feature type="compositionally biased region" description="Basic and acidic residues" evidence="1">
    <location>
        <begin position="102"/>
        <end position="112"/>
    </location>
</feature>
<name>A0A162IEQ4_9EURO</name>
<proteinExistence type="predicted"/>
<feature type="region of interest" description="Disordered" evidence="1">
    <location>
        <begin position="59"/>
        <end position="172"/>
    </location>
</feature>
<dbReference type="AlphaFoldDB" id="A0A162IEQ4"/>
<sequence>MASLTASEQKVFLMALLCSEGGLSNVKIDFERLTQMGGYKNETTARVIYNKIRRKIESAAPEELMPNCGKGADGSKTPSEPSTPKKPRSPRVAKTPKSMTKANEKRLLKQDGDENLSPLKRELFKKELGRSLSPSPSPAPVKERTPLKREMKEVSSIKSEPTDGEDGSTAFL</sequence>
<evidence type="ECO:0000256" key="1">
    <source>
        <dbReference type="SAM" id="MobiDB-lite"/>
    </source>
</evidence>
<dbReference type="VEuPathDB" id="FungiDB:AAP_05288"/>
<dbReference type="Proteomes" id="UP000242877">
    <property type="component" value="Unassembled WGS sequence"/>
</dbReference>
<reference evidence="2 3" key="1">
    <citation type="journal article" date="2016" name="Genome Biol. Evol.">
        <title>Divergent and convergent evolution of fungal pathogenicity.</title>
        <authorList>
            <person name="Shang Y."/>
            <person name="Xiao G."/>
            <person name="Zheng P."/>
            <person name="Cen K."/>
            <person name="Zhan S."/>
            <person name="Wang C."/>
        </authorList>
    </citation>
    <scope>NUCLEOTIDE SEQUENCE [LARGE SCALE GENOMIC DNA]</scope>
    <source>
        <strain evidence="2 3">ARSEF 7405</strain>
    </source>
</reference>
<feature type="compositionally biased region" description="Basic and acidic residues" evidence="1">
    <location>
        <begin position="141"/>
        <end position="155"/>
    </location>
</feature>
<organism evidence="2 3">
    <name type="scientific">Ascosphaera apis ARSEF 7405</name>
    <dbReference type="NCBI Taxonomy" id="392613"/>
    <lineage>
        <taxon>Eukaryota</taxon>
        <taxon>Fungi</taxon>
        <taxon>Dikarya</taxon>
        <taxon>Ascomycota</taxon>
        <taxon>Pezizomycotina</taxon>
        <taxon>Eurotiomycetes</taxon>
        <taxon>Eurotiomycetidae</taxon>
        <taxon>Onygenales</taxon>
        <taxon>Ascosphaeraceae</taxon>
        <taxon>Ascosphaera</taxon>
    </lineage>
</organism>
<dbReference type="EMBL" id="AZGZ01000029">
    <property type="protein sequence ID" value="KZZ88022.1"/>
    <property type="molecule type" value="Genomic_DNA"/>
</dbReference>
<keyword evidence="3" id="KW-1185">Reference proteome</keyword>